<dbReference type="EMBL" id="JASPKY010000417">
    <property type="protein sequence ID" value="KAK9701289.1"/>
    <property type="molecule type" value="Genomic_DNA"/>
</dbReference>
<feature type="domain" description="Reverse transcriptase" evidence="1">
    <location>
        <begin position="1"/>
        <end position="181"/>
    </location>
</feature>
<dbReference type="InterPro" id="IPR043502">
    <property type="entry name" value="DNA/RNA_pol_sf"/>
</dbReference>
<dbReference type="Pfam" id="PF00078">
    <property type="entry name" value="RVT_1"/>
    <property type="match status" value="1"/>
</dbReference>
<evidence type="ECO:0000313" key="3">
    <source>
        <dbReference type="Proteomes" id="UP001458880"/>
    </source>
</evidence>
<dbReference type="PROSITE" id="PS50878">
    <property type="entry name" value="RT_POL"/>
    <property type="match status" value="1"/>
</dbReference>
<dbReference type="FunFam" id="3.30.70.270:FF:000003">
    <property type="entry name" value="Transposon Ty3-G Gag-Pol polyprotein"/>
    <property type="match status" value="1"/>
</dbReference>
<evidence type="ECO:0000313" key="2">
    <source>
        <dbReference type="EMBL" id="KAK9701289.1"/>
    </source>
</evidence>
<dbReference type="PANTHER" id="PTHR33064">
    <property type="entry name" value="POL PROTEIN"/>
    <property type="match status" value="1"/>
</dbReference>
<keyword evidence="2" id="KW-0548">Nucleotidyltransferase</keyword>
<dbReference type="InterPro" id="IPR041577">
    <property type="entry name" value="RT_RNaseH_2"/>
</dbReference>
<dbReference type="InterPro" id="IPR000477">
    <property type="entry name" value="RT_dom"/>
</dbReference>
<dbReference type="CDD" id="cd01647">
    <property type="entry name" value="RT_LTR"/>
    <property type="match status" value="1"/>
</dbReference>
<dbReference type="InterPro" id="IPR043128">
    <property type="entry name" value="Rev_trsase/Diguanyl_cyclase"/>
</dbReference>
<dbReference type="InterPro" id="IPR051320">
    <property type="entry name" value="Viral_Replic_Matur_Polypro"/>
</dbReference>
<comment type="caution">
    <text evidence="2">The sequence shown here is derived from an EMBL/GenBank/DDBJ whole genome shotgun (WGS) entry which is preliminary data.</text>
</comment>
<protein>
    <submittedName>
        <fullName evidence="2">RNase H-like domain found in reverse transcriptase</fullName>
    </submittedName>
</protein>
<accession>A0AAW1JDB8</accession>
<dbReference type="FunFam" id="3.30.70.270:FF:000023">
    <property type="entry name" value="Pol"/>
    <property type="match status" value="1"/>
</dbReference>
<name>A0AAW1JDB8_POPJA</name>
<organism evidence="2 3">
    <name type="scientific">Popillia japonica</name>
    <name type="common">Japanese beetle</name>
    <dbReference type="NCBI Taxonomy" id="7064"/>
    <lineage>
        <taxon>Eukaryota</taxon>
        <taxon>Metazoa</taxon>
        <taxon>Ecdysozoa</taxon>
        <taxon>Arthropoda</taxon>
        <taxon>Hexapoda</taxon>
        <taxon>Insecta</taxon>
        <taxon>Pterygota</taxon>
        <taxon>Neoptera</taxon>
        <taxon>Endopterygota</taxon>
        <taxon>Coleoptera</taxon>
        <taxon>Polyphaga</taxon>
        <taxon>Scarabaeiformia</taxon>
        <taxon>Scarabaeidae</taxon>
        <taxon>Rutelinae</taxon>
        <taxon>Popillia</taxon>
    </lineage>
</organism>
<proteinExistence type="predicted"/>
<evidence type="ECO:0000259" key="1">
    <source>
        <dbReference type="PROSITE" id="PS50878"/>
    </source>
</evidence>
<dbReference type="PANTHER" id="PTHR33064:SF37">
    <property type="entry name" value="RIBONUCLEASE H"/>
    <property type="match status" value="1"/>
</dbReference>
<keyword evidence="2" id="KW-0695">RNA-directed DNA polymerase</keyword>
<dbReference type="Gene3D" id="3.30.70.270">
    <property type="match status" value="2"/>
</dbReference>
<dbReference type="SUPFAM" id="SSF56672">
    <property type="entry name" value="DNA/RNA polymerases"/>
    <property type="match status" value="2"/>
</dbReference>
<sequence>MDIDNHKYTTVVHIVPEQAMEMKFLLGTELLNQAQVTITAKELKLNKITAKVNKDIEETLLKDDENVLKNGFFHVPMDEESRKYTSFVTPTAQYEFLKTPFGLCLSPAVFQRFINDVFRSHIQKGEVFTYLDDLIIVAKNEEEGLTRLRNVLKTAEEYGLLIQWKKCQFLQDNVDYLGHRVKYNMIQPSADKTKAKFLQDNVDYLGHRVKYNMIQPSADKTKAVGKFPKPTNTKQVQSFLGLTGYFRRFIADYALIAKPLSDLLKKDAKFVFGEAQQLAFNQLKELLTNGPVLAIYDPEKETELHTDASKFGYGAILLQKGDDMTLKKRRSYIQMRANLGTVPYYFKREMIINSTQCIT</sequence>
<dbReference type="Gene3D" id="3.10.10.10">
    <property type="entry name" value="HIV Type 1 Reverse Transcriptase, subunit A, domain 1"/>
    <property type="match status" value="1"/>
</dbReference>
<keyword evidence="2" id="KW-0808">Transferase</keyword>
<dbReference type="AlphaFoldDB" id="A0AAW1JDB8"/>
<keyword evidence="3" id="KW-1185">Reference proteome</keyword>
<reference evidence="2 3" key="1">
    <citation type="journal article" date="2024" name="BMC Genomics">
        <title>De novo assembly and annotation of Popillia japonica's genome with initial clues to its potential as an invasive pest.</title>
        <authorList>
            <person name="Cucini C."/>
            <person name="Boschi S."/>
            <person name="Funari R."/>
            <person name="Cardaioli E."/>
            <person name="Iannotti N."/>
            <person name="Marturano G."/>
            <person name="Paoli F."/>
            <person name="Bruttini M."/>
            <person name="Carapelli A."/>
            <person name="Frati F."/>
            <person name="Nardi F."/>
        </authorList>
    </citation>
    <scope>NUCLEOTIDE SEQUENCE [LARGE SCALE GENOMIC DNA]</scope>
    <source>
        <strain evidence="2">DMR45628</strain>
    </source>
</reference>
<dbReference type="GO" id="GO:0003964">
    <property type="term" value="F:RNA-directed DNA polymerase activity"/>
    <property type="evidence" value="ECO:0007669"/>
    <property type="project" value="UniProtKB-KW"/>
</dbReference>
<dbReference type="Pfam" id="PF17919">
    <property type="entry name" value="RT_RNaseH_2"/>
    <property type="match status" value="1"/>
</dbReference>
<dbReference type="Proteomes" id="UP001458880">
    <property type="component" value="Unassembled WGS sequence"/>
</dbReference>
<gene>
    <name evidence="2" type="ORF">QE152_g30721</name>
</gene>